<dbReference type="InterPro" id="IPR032675">
    <property type="entry name" value="LRR_dom_sf"/>
</dbReference>
<gene>
    <name evidence="4" type="ORF">V6N11_060954</name>
</gene>
<organism evidence="4 5">
    <name type="scientific">Hibiscus sabdariffa</name>
    <name type="common">roselle</name>
    <dbReference type="NCBI Taxonomy" id="183260"/>
    <lineage>
        <taxon>Eukaryota</taxon>
        <taxon>Viridiplantae</taxon>
        <taxon>Streptophyta</taxon>
        <taxon>Embryophyta</taxon>
        <taxon>Tracheophyta</taxon>
        <taxon>Spermatophyta</taxon>
        <taxon>Magnoliopsida</taxon>
        <taxon>eudicotyledons</taxon>
        <taxon>Gunneridae</taxon>
        <taxon>Pentapetalae</taxon>
        <taxon>rosids</taxon>
        <taxon>malvids</taxon>
        <taxon>Malvales</taxon>
        <taxon>Malvaceae</taxon>
        <taxon>Malvoideae</taxon>
        <taxon>Hibiscus</taxon>
    </lineage>
</organism>
<evidence type="ECO:0000256" key="1">
    <source>
        <dbReference type="ARBA" id="ARBA00022821"/>
    </source>
</evidence>
<dbReference type="PANTHER" id="PTHR36766">
    <property type="entry name" value="PLANT BROAD-SPECTRUM MILDEW RESISTANCE PROTEIN RPW8"/>
    <property type="match status" value="1"/>
</dbReference>
<keyword evidence="5" id="KW-1185">Reference proteome</keyword>
<dbReference type="InterPro" id="IPR057135">
    <property type="entry name" value="At4g27190-like_LRR"/>
</dbReference>
<name>A0ABR2QRT9_9ROSI</name>
<feature type="domain" description="Disease resistance protein At4g27190-like leucine-rich repeats" evidence="3">
    <location>
        <begin position="427"/>
        <end position="541"/>
    </location>
</feature>
<evidence type="ECO:0000259" key="3">
    <source>
        <dbReference type="Pfam" id="PF23247"/>
    </source>
</evidence>
<dbReference type="Proteomes" id="UP001396334">
    <property type="component" value="Unassembled WGS sequence"/>
</dbReference>
<dbReference type="PANTHER" id="PTHR36766:SF40">
    <property type="entry name" value="DISEASE RESISTANCE PROTEIN RGA3"/>
    <property type="match status" value="1"/>
</dbReference>
<evidence type="ECO:0000256" key="2">
    <source>
        <dbReference type="SAM" id="MobiDB-lite"/>
    </source>
</evidence>
<feature type="region of interest" description="Disordered" evidence="2">
    <location>
        <begin position="177"/>
        <end position="232"/>
    </location>
</feature>
<dbReference type="Gene3D" id="3.80.10.10">
    <property type="entry name" value="Ribonuclease Inhibitor"/>
    <property type="match status" value="2"/>
</dbReference>
<feature type="region of interest" description="Disordered" evidence="2">
    <location>
        <begin position="1"/>
        <end position="42"/>
    </location>
</feature>
<dbReference type="EMBL" id="JBBPBN010000034">
    <property type="protein sequence ID" value="KAK9003390.1"/>
    <property type="molecule type" value="Genomic_DNA"/>
</dbReference>
<evidence type="ECO:0000313" key="5">
    <source>
        <dbReference type="Proteomes" id="UP001396334"/>
    </source>
</evidence>
<proteinExistence type="predicted"/>
<dbReference type="Pfam" id="PF23247">
    <property type="entry name" value="LRR_RPS2"/>
    <property type="match status" value="1"/>
</dbReference>
<evidence type="ECO:0000313" key="4">
    <source>
        <dbReference type="EMBL" id="KAK9003390.1"/>
    </source>
</evidence>
<keyword evidence="1" id="KW-0611">Plant defense</keyword>
<protein>
    <recommendedName>
        <fullName evidence="3">Disease resistance protein At4g27190-like leucine-rich repeats domain-containing protein</fullName>
    </recommendedName>
</protein>
<reference evidence="4 5" key="1">
    <citation type="journal article" date="2024" name="G3 (Bethesda)">
        <title>Genome assembly of Hibiscus sabdariffa L. provides insights into metabolisms of medicinal natural products.</title>
        <authorList>
            <person name="Kim T."/>
        </authorList>
    </citation>
    <scope>NUCLEOTIDE SEQUENCE [LARGE SCALE GENOMIC DNA]</scope>
    <source>
        <strain evidence="4">TK-2024</strain>
        <tissue evidence="4">Old leaves</tissue>
    </source>
</reference>
<sequence>MQKMKASVRPKAVDRLGDSSKKRPKVVVHTTSTPQCPTIRKEQMRSLDSYNAEGLSTSEKDHRAVMLKSRFADTILKAQHEMKPSIDTQGFDIKNSVGSKCGPEAVDCVGDSSKNRPKMVVHSTLTLQCRTVPKEPMRTVADAARFSTSDKDLRVALLKSRFADTIFKTQQEMKASADTHGFDLKNSVGSKRRPETVDRVGDSSKKRPKVAVYTTSTPRCPTVPEEEMKTVDAGRAQRFSNSDKDRIAADPILKDKAQQEMKAVKTLHPTPTIQRKREIAEAAEPKAHVEFKCRKDSNRRAARIALEKMINTAGIELNLDVQRDFDILVVARNALDSFEPNSNYNAQHLWFDLSEQDASQLRNNMGHLRTLIFWSTGEPEADNESLIEESISRQTSLQGSGIECLTSLRKLVIWGCENLKDLFEDMQSLTALRTLHIVRCNNLISLPQGLKCLTSLETLEIKDCEMLDLCMELELGGKKDGSLRKLFIEGLPKVESLPQWIVLGSTETLLRLQISRLANLSTLPVWFQNLTALKDLRIERCPKLGERCTAETGEDWPKIAHVRHVVIDNDRNNNLEDFLRWPPSDG</sequence>
<feature type="compositionally biased region" description="Basic and acidic residues" evidence="2">
    <location>
        <begin position="192"/>
        <end position="205"/>
    </location>
</feature>
<feature type="compositionally biased region" description="Basic and acidic residues" evidence="2">
    <location>
        <begin position="11"/>
        <end position="21"/>
    </location>
</feature>
<dbReference type="SUPFAM" id="SSF52047">
    <property type="entry name" value="RNI-like"/>
    <property type="match status" value="1"/>
</dbReference>
<comment type="caution">
    <text evidence="4">The sequence shown here is derived from an EMBL/GenBank/DDBJ whole genome shotgun (WGS) entry which is preliminary data.</text>
</comment>
<accession>A0ABR2QRT9</accession>